<evidence type="ECO:0000313" key="4">
    <source>
        <dbReference type="EMBL" id="KAF2432520.1"/>
    </source>
</evidence>
<dbReference type="PANTHER" id="PTHR33365:SF4">
    <property type="entry name" value="CYCLOCHLOROTINE BIOSYNTHESIS PROTEIN O"/>
    <property type="match status" value="1"/>
</dbReference>
<name>A0A9P4NUJ4_9PEZI</name>
<dbReference type="AlphaFoldDB" id="A0A9P4NUJ4"/>
<keyword evidence="5" id="KW-1185">Reference proteome</keyword>
<evidence type="ECO:0000313" key="5">
    <source>
        <dbReference type="Proteomes" id="UP000800235"/>
    </source>
</evidence>
<comment type="caution">
    <text evidence="4">The sequence shown here is derived from an EMBL/GenBank/DDBJ whole genome shotgun (WGS) entry which is preliminary data.</text>
</comment>
<dbReference type="InterPro" id="IPR021765">
    <property type="entry name" value="UstYa-like"/>
</dbReference>
<gene>
    <name evidence="4" type="ORF">EJ08DRAFT_630275</name>
</gene>
<dbReference type="OrthoDB" id="3687641at2759"/>
<dbReference type="Pfam" id="PF11807">
    <property type="entry name" value="UstYa"/>
    <property type="match status" value="1"/>
</dbReference>
<sequence length="283" mass="33399">MALRTSSEKEKSDEQHLLPYKDDYGKDEVHTVFAQRKHPSLAVYLLIVLPWLALIVLSGWVGDQYRNRHRASSIFPNLLYSPANDAIRYEKRLFHAGEGDDITQYQGYPSPELDRRWLDLYRCTFITQIIPREMAQKLENKTTIYPYDPQRRYTIQLDVFHQLHCLNLIRKAVSPDYYKPQDPGPDGEDKLLGFHHISHCIDLIRQSLTCHSDVTPLVFQWNEAEQMREPITKIYHTCRDFGAIQEWAKERAVHPNLTYYKEKRIWNDPLDPSTWVGNYHGEK</sequence>
<feature type="transmembrane region" description="Helical" evidence="3">
    <location>
        <begin position="41"/>
        <end position="61"/>
    </location>
</feature>
<dbReference type="Proteomes" id="UP000800235">
    <property type="component" value="Unassembled WGS sequence"/>
</dbReference>
<keyword evidence="3" id="KW-1133">Transmembrane helix</keyword>
<evidence type="ECO:0000256" key="1">
    <source>
        <dbReference type="ARBA" id="ARBA00004685"/>
    </source>
</evidence>
<dbReference type="EMBL" id="MU007025">
    <property type="protein sequence ID" value="KAF2432520.1"/>
    <property type="molecule type" value="Genomic_DNA"/>
</dbReference>
<reference evidence="4" key="1">
    <citation type="journal article" date="2020" name="Stud. Mycol.">
        <title>101 Dothideomycetes genomes: a test case for predicting lifestyles and emergence of pathogens.</title>
        <authorList>
            <person name="Haridas S."/>
            <person name="Albert R."/>
            <person name="Binder M."/>
            <person name="Bloem J."/>
            <person name="Labutti K."/>
            <person name="Salamov A."/>
            <person name="Andreopoulos B."/>
            <person name="Baker S."/>
            <person name="Barry K."/>
            <person name="Bills G."/>
            <person name="Bluhm B."/>
            <person name="Cannon C."/>
            <person name="Castanera R."/>
            <person name="Culley D."/>
            <person name="Daum C."/>
            <person name="Ezra D."/>
            <person name="Gonzalez J."/>
            <person name="Henrissat B."/>
            <person name="Kuo A."/>
            <person name="Liang C."/>
            <person name="Lipzen A."/>
            <person name="Lutzoni F."/>
            <person name="Magnuson J."/>
            <person name="Mondo S."/>
            <person name="Nolan M."/>
            <person name="Ohm R."/>
            <person name="Pangilinan J."/>
            <person name="Park H.-J."/>
            <person name="Ramirez L."/>
            <person name="Alfaro M."/>
            <person name="Sun H."/>
            <person name="Tritt A."/>
            <person name="Yoshinaga Y."/>
            <person name="Zwiers L.-H."/>
            <person name="Turgeon B."/>
            <person name="Goodwin S."/>
            <person name="Spatafora J."/>
            <person name="Crous P."/>
            <person name="Grigoriev I."/>
        </authorList>
    </citation>
    <scope>NUCLEOTIDE SEQUENCE</scope>
    <source>
        <strain evidence="4">CBS 130266</strain>
    </source>
</reference>
<comment type="pathway">
    <text evidence="1">Mycotoxin biosynthesis.</text>
</comment>
<proteinExistence type="inferred from homology"/>
<comment type="similarity">
    <text evidence="2">Belongs to the ustYa family.</text>
</comment>
<dbReference type="PANTHER" id="PTHR33365">
    <property type="entry name" value="YALI0B05434P"/>
    <property type="match status" value="1"/>
</dbReference>
<protein>
    <submittedName>
        <fullName evidence="4">Uncharacterized protein</fullName>
    </submittedName>
</protein>
<keyword evidence="3" id="KW-0812">Transmembrane</keyword>
<keyword evidence="3" id="KW-0472">Membrane</keyword>
<organism evidence="4 5">
    <name type="scientific">Tothia fuscella</name>
    <dbReference type="NCBI Taxonomy" id="1048955"/>
    <lineage>
        <taxon>Eukaryota</taxon>
        <taxon>Fungi</taxon>
        <taxon>Dikarya</taxon>
        <taxon>Ascomycota</taxon>
        <taxon>Pezizomycotina</taxon>
        <taxon>Dothideomycetes</taxon>
        <taxon>Pleosporomycetidae</taxon>
        <taxon>Venturiales</taxon>
        <taxon>Cylindrosympodiaceae</taxon>
        <taxon>Tothia</taxon>
    </lineage>
</organism>
<evidence type="ECO:0000256" key="3">
    <source>
        <dbReference type="SAM" id="Phobius"/>
    </source>
</evidence>
<dbReference type="GO" id="GO:0043386">
    <property type="term" value="P:mycotoxin biosynthetic process"/>
    <property type="evidence" value="ECO:0007669"/>
    <property type="project" value="InterPro"/>
</dbReference>
<accession>A0A9P4NUJ4</accession>
<evidence type="ECO:0000256" key="2">
    <source>
        <dbReference type="ARBA" id="ARBA00035112"/>
    </source>
</evidence>